<organism evidence="1 2">
    <name type="scientific">Panagrellus redivivus</name>
    <name type="common">Microworm</name>
    <dbReference type="NCBI Taxonomy" id="6233"/>
    <lineage>
        <taxon>Eukaryota</taxon>
        <taxon>Metazoa</taxon>
        <taxon>Ecdysozoa</taxon>
        <taxon>Nematoda</taxon>
        <taxon>Chromadorea</taxon>
        <taxon>Rhabditida</taxon>
        <taxon>Tylenchina</taxon>
        <taxon>Panagrolaimomorpha</taxon>
        <taxon>Panagrolaimoidea</taxon>
        <taxon>Panagrolaimidae</taxon>
        <taxon>Panagrellus</taxon>
    </lineage>
</organism>
<dbReference type="AlphaFoldDB" id="A0A7E4V6V1"/>
<name>A0A7E4V6V1_PANRE</name>
<accession>A0A7E4V6V1</accession>
<reference evidence="2" key="2">
    <citation type="submission" date="2020-10" db="UniProtKB">
        <authorList>
            <consortium name="WormBaseParasite"/>
        </authorList>
    </citation>
    <scope>IDENTIFICATION</scope>
</reference>
<keyword evidence="1" id="KW-1185">Reference proteome</keyword>
<evidence type="ECO:0000313" key="1">
    <source>
        <dbReference type="Proteomes" id="UP000492821"/>
    </source>
</evidence>
<protein>
    <submittedName>
        <fullName evidence="2">Glycosyltransferase family 92 protein</fullName>
    </submittedName>
</protein>
<dbReference type="WBParaSite" id="Pan_g17317.t2">
    <property type="protein sequence ID" value="Pan_g17317.t2"/>
    <property type="gene ID" value="Pan_g17317"/>
</dbReference>
<sequence>MGEFASVIIQTVIVDMVTSVVVTFSQLRLEAVNGDIFEAPGSSLNNHVFCLHSMLYGGITNINFWSIPIQAIYRYIVIVNKIYPCTRKYRSLLPEAYDHVFITDSDDVFNWAMKNSFLLRMGPYIINPIWNAVLLFDEIIDQNCYICADQTLILHIQSIANYENLIPRICGTYNRLVLHGNFTWDQAKRLINANVIEIRIIGRLEIPPTQHNNFDIFVMRHCQSKEHKYDRFT</sequence>
<proteinExistence type="predicted"/>
<dbReference type="Proteomes" id="UP000492821">
    <property type="component" value="Unassembled WGS sequence"/>
</dbReference>
<reference evidence="1" key="1">
    <citation type="journal article" date="2013" name="Genetics">
        <title>The draft genome and transcriptome of Panagrellus redivivus are shaped by the harsh demands of a free-living lifestyle.</title>
        <authorList>
            <person name="Srinivasan J."/>
            <person name="Dillman A.R."/>
            <person name="Macchietto M.G."/>
            <person name="Heikkinen L."/>
            <person name="Lakso M."/>
            <person name="Fracchia K.M."/>
            <person name="Antoshechkin I."/>
            <person name="Mortazavi A."/>
            <person name="Wong G."/>
            <person name="Sternberg P.W."/>
        </authorList>
    </citation>
    <scope>NUCLEOTIDE SEQUENCE [LARGE SCALE GENOMIC DNA]</scope>
    <source>
        <strain evidence="1">MT8872</strain>
    </source>
</reference>
<evidence type="ECO:0000313" key="2">
    <source>
        <dbReference type="WBParaSite" id="Pan_g17317.t2"/>
    </source>
</evidence>